<accession>A0AAV5NK69</accession>
<sequence>MDKWTYEELQEFIREDIEEFLNDGLNIRQATSRVQVEYAKAIQSSDLEKLIIFMVLCKEGVEHGFLRDDIKEDTLNLLEQINLEQCDRMIDHDERQRLRDDMSRTSALLLYI</sequence>
<evidence type="ECO:0000313" key="1">
    <source>
        <dbReference type="EMBL" id="GLQ70774.1"/>
    </source>
</evidence>
<proteinExistence type="predicted"/>
<name>A0AAV5NK69_9VIBR</name>
<dbReference type="Pfam" id="PF14425">
    <property type="entry name" value="Imm3"/>
    <property type="match status" value="1"/>
</dbReference>
<dbReference type="InterPro" id="IPR025678">
    <property type="entry name" value="Imm3"/>
</dbReference>
<protein>
    <submittedName>
        <fullName evidence="1">Uncharacterized protein</fullName>
    </submittedName>
</protein>
<dbReference type="RefSeq" id="WP_185829786.1">
    <property type="nucleotide sequence ID" value="NZ_AP025144.1"/>
</dbReference>
<reference evidence="2" key="1">
    <citation type="journal article" date="2019" name="Int. J. Syst. Evol. Microbiol.">
        <title>The Global Catalogue of Microorganisms (GCM) 10K type strain sequencing project: providing services to taxonomists for standard genome sequencing and annotation.</title>
        <authorList>
            <consortium name="The Broad Institute Genomics Platform"/>
            <consortium name="The Broad Institute Genome Sequencing Center for Infectious Disease"/>
            <person name="Wu L."/>
            <person name="Ma J."/>
        </authorList>
    </citation>
    <scope>NUCLEOTIDE SEQUENCE [LARGE SCALE GENOMIC DNA]</scope>
    <source>
        <strain evidence="2">NBRC 15640</strain>
    </source>
</reference>
<gene>
    <name evidence="1" type="ORF">GCM10007932_01340</name>
</gene>
<evidence type="ECO:0000313" key="2">
    <source>
        <dbReference type="Proteomes" id="UP001156690"/>
    </source>
</evidence>
<dbReference type="Proteomes" id="UP001156690">
    <property type="component" value="Unassembled WGS sequence"/>
</dbReference>
<organism evidence="1 2">
    <name type="scientific">Vibrio penaeicida</name>
    <dbReference type="NCBI Taxonomy" id="104609"/>
    <lineage>
        <taxon>Bacteria</taxon>
        <taxon>Pseudomonadati</taxon>
        <taxon>Pseudomonadota</taxon>
        <taxon>Gammaproteobacteria</taxon>
        <taxon>Vibrionales</taxon>
        <taxon>Vibrionaceae</taxon>
        <taxon>Vibrio</taxon>
    </lineage>
</organism>
<keyword evidence="2" id="KW-1185">Reference proteome</keyword>
<dbReference type="AlphaFoldDB" id="A0AAV5NK69"/>
<dbReference type="EMBL" id="BSNX01000001">
    <property type="protein sequence ID" value="GLQ70774.1"/>
    <property type="molecule type" value="Genomic_DNA"/>
</dbReference>
<comment type="caution">
    <text evidence="1">The sequence shown here is derived from an EMBL/GenBank/DDBJ whole genome shotgun (WGS) entry which is preliminary data.</text>
</comment>